<evidence type="ECO:0000256" key="1">
    <source>
        <dbReference type="ARBA" id="ARBA00004323"/>
    </source>
</evidence>
<dbReference type="InterPro" id="IPR040911">
    <property type="entry name" value="Exostosin_GT47"/>
</dbReference>
<protein>
    <recommendedName>
        <fullName evidence="6">Exostosin GT47 domain-containing protein</fullName>
    </recommendedName>
</protein>
<dbReference type="Pfam" id="PF03016">
    <property type="entry name" value="Exostosin_GT47"/>
    <property type="match status" value="1"/>
</dbReference>
<feature type="domain" description="Exostosin GT47" evidence="6">
    <location>
        <begin position="21"/>
        <end position="321"/>
    </location>
</feature>
<sequence length="374" mass="43622">MTLVISKCSSLSPWFNVCPYLDNWGMGQPLSKSNWYNTYQFNADMLFHARAVNHPCRTYDLSSARIFYIPLYASLFIHWFGNEKNLTRREAVWVDFLNHISMLPTFQRHGSHDHFIVSGLMVWDFIHTPGQKEGELHFNDFLTFPQLANVSILIIERDAYTDAKNQFGIPYPSYFHPQLKSEITMWQDEVRRSERTHLFSFVGGARPPGHIADKYRSAVISQCNKTESCLLVMCKYWGSVWDSVDEILGDMKRARFCLQPPGDTLTRRSIFDSILAGCVPVFFTEMTAYSQYTWYIPERREDWSVLIGPDQLDQIEEVLSQIPEKEVKRMREVLIGMMPQVTYMHPNASWQEIGFRDVVDTALVELTKRVRQIN</sequence>
<evidence type="ECO:0000259" key="6">
    <source>
        <dbReference type="Pfam" id="PF03016"/>
    </source>
</evidence>
<keyword evidence="3" id="KW-0328">Glycosyltransferase</keyword>
<keyword evidence="4" id="KW-0812">Transmembrane</keyword>
<dbReference type="InterPro" id="IPR004263">
    <property type="entry name" value="Exostosin"/>
</dbReference>
<organism evidence="7 8">
    <name type="scientific">Rhynchospora tenuis</name>
    <dbReference type="NCBI Taxonomy" id="198213"/>
    <lineage>
        <taxon>Eukaryota</taxon>
        <taxon>Viridiplantae</taxon>
        <taxon>Streptophyta</taxon>
        <taxon>Embryophyta</taxon>
        <taxon>Tracheophyta</taxon>
        <taxon>Spermatophyta</taxon>
        <taxon>Magnoliopsida</taxon>
        <taxon>Liliopsida</taxon>
        <taxon>Poales</taxon>
        <taxon>Cyperaceae</taxon>
        <taxon>Cyperoideae</taxon>
        <taxon>Rhynchosporeae</taxon>
        <taxon>Rhynchospora</taxon>
    </lineage>
</organism>
<gene>
    <name evidence="7" type="ORF">LUZ61_003567</name>
</gene>
<dbReference type="PANTHER" id="PTHR11062">
    <property type="entry name" value="EXOSTOSIN HEPARAN SULFATE GLYCOSYLTRANSFERASE -RELATED"/>
    <property type="match status" value="1"/>
</dbReference>
<comment type="caution">
    <text evidence="7">The sequence shown here is derived from an EMBL/GenBank/DDBJ whole genome shotgun (WGS) entry which is preliminary data.</text>
</comment>
<dbReference type="Proteomes" id="UP001210211">
    <property type="component" value="Unassembled WGS sequence"/>
</dbReference>
<dbReference type="EMBL" id="JAMRDG010000001">
    <property type="protein sequence ID" value="KAJ3699862.1"/>
    <property type="molecule type" value="Genomic_DNA"/>
</dbReference>
<comment type="similarity">
    <text evidence="2">Belongs to the glycosyltransferase 47 family.</text>
</comment>
<dbReference type="AlphaFoldDB" id="A0AAD5ZL12"/>
<evidence type="ECO:0000256" key="5">
    <source>
        <dbReference type="ARBA" id="ARBA00023034"/>
    </source>
</evidence>
<keyword evidence="5" id="KW-0333">Golgi apparatus</keyword>
<keyword evidence="8" id="KW-1185">Reference proteome</keyword>
<evidence type="ECO:0000313" key="7">
    <source>
        <dbReference type="EMBL" id="KAJ3699862.1"/>
    </source>
</evidence>
<comment type="subcellular location">
    <subcellularLocation>
        <location evidence="1">Golgi apparatus membrane</location>
        <topology evidence="1">Single-pass type II membrane protein</topology>
    </subcellularLocation>
</comment>
<reference evidence="7 8" key="1">
    <citation type="journal article" date="2022" name="Cell">
        <title>Repeat-based holocentromeres influence genome architecture and karyotype evolution.</title>
        <authorList>
            <person name="Hofstatter P.G."/>
            <person name="Thangavel G."/>
            <person name="Lux T."/>
            <person name="Neumann P."/>
            <person name="Vondrak T."/>
            <person name="Novak P."/>
            <person name="Zhang M."/>
            <person name="Costa L."/>
            <person name="Castellani M."/>
            <person name="Scott A."/>
            <person name="Toegelov H."/>
            <person name="Fuchs J."/>
            <person name="Mata-Sucre Y."/>
            <person name="Dias Y."/>
            <person name="Vanzela A.L.L."/>
            <person name="Huettel B."/>
            <person name="Almeida C.C.S."/>
            <person name="Simkova H."/>
            <person name="Souza G."/>
            <person name="Pedrosa-Harand A."/>
            <person name="Macas J."/>
            <person name="Mayer K.F.X."/>
            <person name="Houben A."/>
            <person name="Marques A."/>
        </authorList>
    </citation>
    <scope>NUCLEOTIDE SEQUENCE [LARGE SCALE GENOMIC DNA]</scope>
    <source>
        <strain evidence="7">RhyTen1mFocal</strain>
    </source>
</reference>
<name>A0AAD5ZL12_9POAL</name>
<keyword evidence="4" id="KW-0735">Signal-anchor</keyword>
<evidence type="ECO:0000256" key="4">
    <source>
        <dbReference type="ARBA" id="ARBA00022968"/>
    </source>
</evidence>
<keyword evidence="3" id="KW-0808">Transferase</keyword>
<accession>A0AAD5ZL12</accession>
<evidence type="ECO:0000256" key="3">
    <source>
        <dbReference type="ARBA" id="ARBA00022676"/>
    </source>
</evidence>
<dbReference type="GO" id="GO:0000139">
    <property type="term" value="C:Golgi membrane"/>
    <property type="evidence" value="ECO:0007669"/>
    <property type="project" value="UniProtKB-SubCell"/>
</dbReference>
<dbReference type="GO" id="GO:0016757">
    <property type="term" value="F:glycosyltransferase activity"/>
    <property type="evidence" value="ECO:0007669"/>
    <property type="project" value="UniProtKB-KW"/>
</dbReference>
<proteinExistence type="inferred from homology"/>
<evidence type="ECO:0000256" key="2">
    <source>
        <dbReference type="ARBA" id="ARBA00010271"/>
    </source>
</evidence>
<dbReference type="PANTHER" id="PTHR11062:SF255">
    <property type="entry name" value="XYLOGLUCAN GALACTOSYLTRANSFERASE GT17-RELATED"/>
    <property type="match status" value="1"/>
</dbReference>
<evidence type="ECO:0000313" key="8">
    <source>
        <dbReference type="Proteomes" id="UP001210211"/>
    </source>
</evidence>